<dbReference type="EMBL" id="LDEV01000468">
    <property type="protein sequence ID" value="KLJ13165.1"/>
    <property type="molecule type" value="Genomic_DNA"/>
</dbReference>
<dbReference type="InterPro" id="IPR050797">
    <property type="entry name" value="Carb_Metab_Trans_Reg"/>
</dbReference>
<dbReference type="InterPro" id="IPR036864">
    <property type="entry name" value="Zn2-C6_fun-type_DNA-bd_sf"/>
</dbReference>
<evidence type="ECO:0000256" key="2">
    <source>
        <dbReference type="ARBA" id="ARBA00023015"/>
    </source>
</evidence>
<evidence type="ECO:0000256" key="6">
    <source>
        <dbReference type="SAM" id="MobiDB-lite"/>
    </source>
</evidence>
<evidence type="ECO:0000313" key="8">
    <source>
        <dbReference type="EMBL" id="KLJ13165.1"/>
    </source>
</evidence>
<evidence type="ECO:0000256" key="1">
    <source>
        <dbReference type="ARBA" id="ARBA00022723"/>
    </source>
</evidence>
<dbReference type="SMART" id="SM00066">
    <property type="entry name" value="GAL4"/>
    <property type="match status" value="1"/>
</dbReference>
<dbReference type="Proteomes" id="UP000053573">
    <property type="component" value="Unassembled WGS sequence"/>
</dbReference>
<accession>A0A0H1BP64</accession>
<evidence type="ECO:0000256" key="5">
    <source>
        <dbReference type="ARBA" id="ARBA00023242"/>
    </source>
</evidence>
<evidence type="ECO:0000256" key="3">
    <source>
        <dbReference type="ARBA" id="ARBA00023125"/>
    </source>
</evidence>
<dbReference type="AlphaFoldDB" id="A0A0H1BP64"/>
<dbReference type="GO" id="GO:0003677">
    <property type="term" value="F:DNA binding"/>
    <property type="evidence" value="ECO:0007669"/>
    <property type="project" value="UniProtKB-KW"/>
</dbReference>
<evidence type="ECO:0000256" key="4">
    <source>
        <dbReference type="ARBA" id="ARBA00023163"/>
    </source>
</evidence>
<name>A0A0H1BP64_9EURO</name>
<dbReference type="STRING" id="2060906.A0A0H1BP64"/>
<keyword evidence="3" id="KW-0238">DNA-binding</keyword>
<feature type="region of interest" description="Disordered" evidence="6">
    <location>
        <begin position="57"/>
        <end position="88"/>
    </location>
</feature>
<dbReference type="GO" id="GO:0006351">
    <property type="term" value="P:DNA-templated transcription"/>
    <property type="evidence" value="ECO:0007669"/>
    <property type="project" value="InterPro"/>
</dbReference>
<dbReference type="SUPFAM" id="SSF57701">
    <property type="entry name" value="Zn2/Cys6 DNA-binding domain"/>
    <property type="match status" value="1"/>
</dbReference>
<keyword evidence="9" id="KW-1185">Reference proteome</keyword>
<dbReference type="PANTHER" id="PTHR31668">
    <property type="entry name" value="GLUCOSE TRANSPORT TRANSCRIPTION REGULATOR RGT1-RELATED-RELATED"/>
    <property type="match status" value="1"/>
</dbReference>
<reference evidence="9" key="1">
    <citation type="journal article" date="2015" name="PLoS Genet.">
        <title>The dynamic genome and transcriptome of the human fungal pathogen Blastomyces and close relative Emmonsia.</title>
        <authorList>
            <person name="Munoz J.F."/>
            <person name="Gauthier G.M."/>
            <person name="Desjardins C.A."/>
            <person name="Gallo J.E."/>
            <person name="Holder J."/>
            <person name="Sullivan T.D."/>
            <person name="Marty A.J."/>
            <person name="Carmen J.C."/>
            <person name="Chen Z."/>
            <person name="Ding L."/>
            <person name="Gujja S."/>
            <person name="Magrini V."/>
            <person name="Misas E."/>
            <person name="Mitreva M."/>
            <person name="Priest M."/>
            <person name="Saif S."/>
            <person name="Whiston E.A."/>
            <person name="Young S."/>
            <person name="Zeng Q."/>
            <person name="Goldman W.E."/>
            <person name="Mardis E.R."/>
            <person name="Taylor J.W."/>
            <person name="McEwen J.G."/>
            <person name="Clay O.K."/>
            <person name="Klein B.S."/>
            <person name="Cuomo C.A."/>
        </authorList>
    </citation>
    <scope>NUCLEOTIDE SEQUENCE [LARGE SCALE GENOMIC DNA]</scope>
    <source>
        <strain evidence="9">UAMH 139</strain>
    </source>
</reference>
<dbReference type="Pfam" id="PF00172">
    <property type="entry name" value="Zn_clus"/>
    <property type="match status" value="1"/>
</dbReference>
<dbReference type="GO" id="GO:0008270">
    <property type="term" value="F:zinc ion binding"/>
    <property type="evidence" value="ECO:0007669"/>
    <property type="project" value="InterPro"/>
</dbReference>
<dbReference type="CDD" id="cd00067">
    <property type="entry name" value="GAL4"/>
    <property type="match status" value="1"/>
</dbReference>
<gene>
    <name evidence="8" type="ORF">EMPG_11887</name>
</gene>
<feature type="compositionally biased region" description="Basic and acidic residues" evidence="6">
    <location>
        <begin position="552"/>
        <end position="562"/>
    </location>
</feature>
<proteinExistence type="predicted"/>
<sequence>MEARDATTPMKQVCDNCRRRKLKCNRLYPCDRCQSALLRCAYTDVLQRKGPKFRTVYPRSSASSIGDESPRAYSFPTPPNSTLSGDFDRSLTPQLAPPFLLPGPMISGDYPSWKDTSNPQLAPTRLSPLVILAHVNVYLKYLFPIMPVLAPDQVLADSSEPERLSPQRYALLVALCAATHIQLNLDGPALHDRPDEDITLVNDGTPISGEDLLSEALRARSDYDTIESPSIDSLLTSFYLFASYGNLDKQDHAWYYLCQALFMAHTLGLHQESSYRAFDAIEAEERRRVFWLLFVTERAYALQQTKPVILRNSIRKPEIFSGHDPILAYGFLNLINLFEKLPPDLYDWITFGQGDELSGQALVNVILRDLSSPISLEGVLETQQVDILVTQQWLRIAMWRLPTQLSLGKSPAMQEIIPPHVPIKAGKSAMEVVCAASQAAVDSHGIGMEQKLFDFGVCVADATRRMRPATATRVAASIVDTKELLWGILMSLSMIRGSQSHLFPMLLEQSGDILGVESPAIARALSPPSHETRDAKNDCCQLVPTDQWNESEQERTQGDSKTKGQNHQLHTEKVQKMQSSCTSLT</sequence>
<dbReference type="CDD" id="cd12148">
    <property type="entry name" value="fungal_TF_MHR"/>
    <property type="match status" value="1"/>
</dbReference>
<dbReference type="GO" id="GO:0000981">
    <property type="term" value="F:DNA-binding transcription factor activity, RNA polymerase II-specific"/>
    <property type="evidence" value="ECO:0007669"/>
    <property type="project" value="InterPro"/>
</dbReference>
<dbReference type="PROSITE" id="PS50048">
    <property type="entry name" value="ZN2_CY6_FUNGAL_2"/>
    <property type="match status" value="1"/>
</dbReference>
<feature type="region of interest" description="Disordered" evidence="6">
    <location>
        <begin position="547"/>
        <end position="585"/>
    </location>
</feature>
<dbReference type="SMART" id="SM00906">
    <property type="entry name" value="Fungal_trans"/>
    <property type="match status" value="1"/>
</dbReference>
<dbReference type="Gene3D" id="4.10.240.10">
    <property type="entry name" value="Zn(2)-C6 fungal-type DNA-binding domain"/>
    <property type="match status" value="1"/>
</dbReference>
<keyword evidence="5" id="KW-0539">Nucleus</keyword>
<dbReference type="InterPro" id="IPR007219">
    <property type="entry name" value="XnlR_reg_dom"/>
</dbReference>
<keyword evidence="2" id="KW-0805">Transcription regulation</keyword>
<evidence type="ECO:0000313" key="9">
    <source>
        <dbReference type="Proteomes" id="UP000053573"/>
    </source>
</evidence>
<feature type="compositionally biased region" description="Polar residues" evidence="6">
    <location>
        <begin position="576"/>
        <end position="585"/>
    </location>
</feature>
<organism evidence="8 9">
    <name type="scientific">Blastomyces silverae</name>
    <dbReference type="NCBI Taxonomy" id="2060906"/>
    <lineage>
        <taxon>Eukaryota</taxon>
        <taxon>Fungi</taxon>
        <taxon>Dikarya</taxon>
        <taxon>Ascomycota</taxon>
        <taxon>Pezizomycotina</taxon>
        <taxon>Eurotiomycetes</taxon>
        <taxon>Eurotiomycetidae</taxon>
        <taxon>Onygenales</taxon>
        <taxon>Ajellomycetaceae</taxon>
        <taxon>Blastomyces</taxon>
    </lineage>
</organism>
<dbReference type="OrthoDB" id="4132249at2759"/>
<protein>
    <recommendedName>
        <fullName evidence="7">Zn(2)-C6 fungal-type domain-containing protein</fullName>
    </recommendedName>
</protein>
<feature type="domain" description="Zn(2)-C6 fungal-type" evidence="7">
    <location>
        <begin position="13"/>
        <end position="42"/>
    </location>
</feature>
<dbReference type="InterPro" id="IPR001138">
    <property type="entry name" value="Zn2Cys6_DnaBD"/>
</dbReference>
<keyword evidence="4" id="KW-0804">Transcription</keyword>
<dbReference type="Pfam" id="PF04082">
    <property type="entry name" value="Fungal_trans"/>
    <property type="match status" value="1"/>
</dbReference>
<dbReference type="PROSITE" id="PS00463">
    <property type="entry name" value="ZN2_CY6_FUNGAL_1"/>
    <property type="match status" value="1"/>
</dbReference>
<evidence type="ECO:0000259" key="7">
    <source>
        <dbReference type="PROSITE" id="PS50048"/>
    </source>
</evidence>
<dbReference type="PANTHER" id="PTHR31668:SF19">
    <property type="entry name" value="ZN(2)-C6 FUNGAL-TYPE DOMAIN-CONTAINING PROTEIN-RELATED"/>
    <property type="match status" value="1"/>
</dbReference>
<comment type="caution">
    <text evidence="8">The sequence shown here is derived from an EMBL/GenBank/DDBJ whole genome shotgun (WGS) entry which is preliminary data.</text>
</comment>
<keyword evidence="1" id="KW-0479">Metal-binding</keyword>